<evidence type="ECO:0000313" key="2">
    <source>
        <dbReference type="Proteomes" id="UP000232188"/>
    </source>
</evidence>
<comment type="caution">
    <text evidence="1">The sequence shown here is derived from an EMBL/GenBank/DDBJ whole genome shotgun (WGS) entry which is preliminary data.</text>
</comment>
<dbReference type="AlphaFoldDB" id="A0A2M9YI50"/>
<proteinExistence type="predicted"/>
<sequence>MAHRRIFAAITLAVVYFSTAPPVQLTLTLIHLGKKVKGSLKSQDRLFDKSKSRPSTAIVNGKEERIDFFLD</sequence>
<accession>A0A2M9YI50</accession>
<name>A0A2M9YI50_9LEPT</name>
<evidence type="ECO:0000313" key="1">
    <source>
        <dbReference type="EMBL" id="PJZ51229.1"/>
    </source>
</evidence>
<organism evidence="1 2">
    <name type="scientific">Leptospira adleri</name>
    <dbReference type="NCBI Taxonomy" id="2023186"/>
    <lineage>
        <taxon>Bacteria</taxon>
        <taxon>Pseudomonadati</taxon>
        <taxon>Spirochaetota</taxon>
        <taxon>Spirochaetia</taxon>
        <taxon>Leptospirales</taxon>
        <taxon>Leptospiraceae</taxon>
        <taxon>Leptospira</taxon>
    </lineage>
</organism>
<protein>
    <submittedName>
        <fullName evidence="1">Uncharacterized protein</fullName>
    </submittedName>
</protein>
<dbReference type="EMBL" id="NPDV01000034">
    <property type="protein sequence ID" value="PJZ51229.1"/>
    <property type="molecule type" value="Genomic_DNA"/>
</dbReference>
<reference evidence="1 2" key="1">
    <citation type="submission" date="2017-07" db="EMBL/GenBank/DDBJ databases">
        <title>Leptospira spp. isolated from tropical soils.</title>
        <authorList>
            <person name="Thibeaux R."/>
            <person name="Iraola G."/>
            <person name="Ferres I."/>
            <person name="Bierque E."/>
            <person name="Girault D."/>
            <person name="Soupe-Gilbert M.-E."/>
            <person name="Picardeau M."/>
            <person name="Goarant C."/>
        </authorList>
    </citation>
    <scope>NUCLEOTIDE SEQUENCE [LARGE SCALE GENOMIC DNA]</scope>
    <source>
        <strain evidence="1 2">FH2-B-C1</strain>
    </source>
</reference>
<dbReference type="Proteomes" id="UP000232188">
    <property type="component" value="Unassembled WGS sequence"/>
</dbReference>
<gene>
    <name evidence="1" type="ORF">CH380_21205</name>
</gene>